<dbReference type="Pfam" id="PF01713">
    <property type="entry name" value="Smr"/>
    <property type="match status" value="1"/>
</dbReference>
<dbReference type="InterPro" id="IPR002625">
    <property type="entry name" value="Smr_dom"/>
</dbReference>
<evidence type="ECO:0000313" key="3">
    <source>
        <dbReference type="Proteomes" id="UP000601108"/>
    </source>
</evidence>
<evidence type="ECO:0000313" key="2">
    <source>
        <dbReference type="EMBL" id="GGX32669.1"/>
    </source>
</evidence>
<keyword evidence="3" id="KW-1185">Reference proteome</keyword>
<dbReference type="AlphaFoldDB" id="A0A918JXM9"/>
<dbReference type="RefSeq" id="WP_027413669.1">
    <property type="nucleotide sequence ID" value="NZ_BMWS01000035.1"/>
</dbReference>
<sequence length="184" mass="21002">MSTIKIGDTVSVLDEPITGKVVHIISDEITIETEDGFELDFFIKEVVKIETGEMILPSYEDVYKNLQEKEVFKKKPKRAVVKPKERNVAPMEVDLHINKLVKTTKGMANHDIVTLQLDTAKRQLDFAISKRIPKVIFIHGVGQGVLKEELKYFFGRYDNIKVSDADYKKYGLGAMEVYVIQNPK</sequence>
<organism evidence="2 3">
    <name type="scientific">Aquimarina muelleri</name>
    <dbReference type="NCBI Taxonomy" id="279356"/>
    <lineage>
        <taxon>Bacteria</taxon>
        <taxon>Pseudomonadati</taxon>
        <taxon>Bacteroidota</taxon>
        <taxon>Flavobacteriia</taxon>
        <taxon>Flavobacteriales</taxon>
        <taxon>Flavobacteriaceae</taxon>
        <taxon>Aquimarina</taxon>
    </lineage>
</organism>
<proteinExistence type="predicted"/>
<dbReference type="InterPro" id="IPR036063">
    <property type="entry name" value="Smr_dom_sf"/>
</dbReference>
<dbReference type="Proteomes" id="UP000601108">
    <property type="component" value="Unassembled WGS sequence"/>
</dbReference>
<protein>
    <recommendedName>
        <fullName evidence="1">Smr domain-containing protein</fullName>
    </recommendedName>
</protein>
<accession>A0A918JXM9</accession>
<gene>
    <name evidence="2" type="ORF">GCM10007384_36840</name>
</gene>
<reference evidence="2 3" key="1">
    <citation type="journal article" date="2014" name="Int. J. Syst. Evol. Microbiol.">
        <title>Complete genome sequence of Corynebacterium casei LMG S-19264T (=DSM 44701T), isolated from a smear-ripened cheese.</title>
        <authorList>
            <consortium name="US DOE Joint Genome Institute (JGI-PGF)"/>
            <person name="Walter F."/>
            <person name="Albersmeier A."/>
            <person name="Kalinowski J."/>
            <person name="Ruckert C."/>
        </authorList>
    </citation>
    <scope>NUCLEOTIDE SEQUENCE [LARGE SCALE GENOMIC DNA]</scope>
    <source>
        <strain evidence="2 3">KCTC 12285</strain>
    </source>
</reference>
<name>A0A918JXM9_9FLAO</name>
<comment type="caution">
    <text evidence="2">The sequence shown here is derived from an EMBL/GenBank/DDBJ whole genome shotgun (WGS) entry which is preliminary data.</text>
</comment>
<feature type="domain" description="Smr" evidence="1">
    <location>
        <begin position="120"/>
        <end position="178"/>
    </location>
</feature>
<dbReference type="Gene3D" id="3.30.1370.110">
    <property type="match status" value="1"/>
</dbReference>
<evidence type="ECO:0000259" key="1">
    <source>
        <dbReference type="Pfam" id="PF01713"/>
    </source>
</evidence>
<dbReference type="EMBL" id="BMWS01000035">
    <property type="protein sequence ID" value="GGX32669.1"/>
    <property type="molecule type" value="Genomic_DNA"/>
</dbReference>